<reference evidence="2" key="1">
    <citation type="submission" date="2021-01" db="EMBL/GenBank/DDBJ databases">
        <authorList>
            <consortium name="Genoscope - CEA"/>
            <person name="William W."/>
        </authorList>
    </citation>
    <scope>NUCLEOTIDE SEQUENCE</scope>
</reference>
<dbReference type="OMA" id="ANIYNRS"/>
<proteinExistence type="predicted"/>
<keyword evidence="3" id="KW-1185">Reference proteome</keyword>
<protein>
    <recommendedName>
        <fullName evidence="4">Transmembrane protein</fullName>
    </recommendedName>
</protein>
<dbReference type="Proteomes" id="UP000688137">
    <property type="component" value="Unassembled WGS sequence"/>
</dbReference>
<evidence type="ECO:0000256" key="1">
    <source>
        <dbReference type="SAM" id="Phobius"/>
    </source>
</evidence>
<comment type="caution">
    <text evidence="2">The sequence shown here is derived from an EMBL/GenBank/DDBJ whole genome shotgun (WGS) entry which is preliminary data.</text>
</comment>
<feature type="transmembrane region" description="Helical" evidence="1">
    <location>
        <begin position="1349"/>
        <end position="1371"/>
    </location>
</feature>
<evidence type="ECO:0008006" key="4">
    <source>
        <dbReference type="Google" id="ProtNLM"/>
    </source>
</evidence>
<name>A0A8S1PA72_PARPR</name>
<evidence type="ECO:0000313" key="2">
    <source>
        <dbReference type="EMBL" id="CAD8099638.1"/>
    </source>
</evidence>
<evidence type="ECO:0000313" key="3">
    <source>
        <dbReference type="Proteomes" id="UP000688137"/>
    </source>
</evidence>
<gene>
    <name evidence="2" type="ORF">PPRIM_AZ9-3.1.T1100066</name>
</gene>
<organism evidence="2 3">
    <name type="scientific">Paramecium primaurelia</name>
    <dbReference type="NCBI Taxonomy" id="5886"/>
    <lineage>
        <taxon>Eukaryota</taxon>
        <taxon>Sar</taxon>
        <taxon>Alveolata</taxon>
        <taxon>Ciliophora</taxon>
        <taxon>Intramacronucleata</taxon>
        <taxon>Oligohymenophorea</taxon>
        <taxon>Peniculida</taxon>
        <taxon>Parameciidae</taxon>
        <taxon>Paramecium</taxon>
    </lineage>
</organism>
<dbReference type="EMBL" id="CAJJDM010000113">
    <property type="protein sequence ID" value="CAD8099638.1"/>
    <property type="molecule type" value="Genomic_DNA"/>
</dbReference>
<keyword evidence="1" id="KW-0812">Transmembrane</keyword>
<sequence>MYIIIYFLFHEIYCQCYQKYKDQTIYLSPGETLKLDLQNYIYGKQLQYSSSNNCLESKIKYKNITLNNSQQSDYSEYSLCYDPKSGVQLGQTIQMYVVNEKVIISFYNISESFSIPFYTTEQIIDTNMICYNVLCMRLNLGLIECNHKIKKQSIIFLANATSQQTQKIFQQTNELGSIQAGPINYINDDIVNYYKMIYVQDESRIDIYTINITSKDVTVSTRIDKQIYQLQSLNLYDFLIYNSALYFLSKELGLCYIKNYINQYCWKMTDIFDVFSVYIEQNGYHSILLGSTITLDIFKVNLFDDQTYKIIQMYKLQKNMTFSKIFHNDKYSVIVGNKNNNTKKYFLEIYSQMDDLTSNLYKTIEITSSKELFYFDSLNNNAYAINNKSIFIITPQVSYITIDDDQCYGDIIEIQASFPSLEIESLCNFTFYIKKLEQESQDIYDRQELDSSVIVLNKSINNLYLNNLVIGPNVDYYLYNKSIDNYFKNSIKIQNKNSNEDDFERIKFKEQFRISYAQTMDIYSIIFNRAFRIAIENQYLQIIQWKDLTLQIFHCIIYQSDQDINCNYKQSIKFQQPILQVVTGLICSSECFVIKQEKRADLYIEYNNKFIVTNCFIESIYNIQTIKLHLEKYLVELENNNIQIFLPVYKQSNNCNLEKVFEINSLELEKLINTNKTINIFNVKTNINIYNLYISTNVGLIIIDPGLLRFQQVQLIAFVKFKQQFDTVLQVIRNRIITLQYQSIMIINLIQQNFYYTEKLLPKYDFTITNTTNSQVAFSQNYFFLQAKDSNYSDVIIVYKLDEPQISAFHTYFLKTNNLDFNIIQNQEDEVFLVQLFDAQKLYSSVILQFKSSQSKIIKVLFQGFTSYAKLMDVYVNVKTSEKIYNLSLIINETQTITYNNSDQDIKKLDGYNDYIDGSVSEWSIKCQSCQKELELINNINYNQYLTSIPNTTQIKHTNDYVLIQQEQSIIAIDNFGLVKFYIPLPLSEQSIKCTSITANTWETKTKLVVSVCNTTSSAQFYITSFLSSLPVAMGPFYSPLVINQITHIRMLHEILFILDVITEYVYMFNLTIEDNQTDNLRVINQLNAREFTADKAQVFVSFDIAYNDDTYLLFLLTNSSQFIIYTYPQDDAYTSDLISFFYELGFTDIPSNIVPQSLIVAQQGQKQEKEFYRIIVANQNFHHYELEITIEYLQKDTLINIEFIRAYMQYGYFYATGKIRVSEETQGFFGLIYQNPLDEKQKLLVVYDRLSKSKEKLRKILGGYKIFSNNQILFDFLHLKKKNDEFSFGIILQVGSQLSSLNLSRYLAIKIKDKEFQTQNITFNASNDFGKWVSFQANIYNRSGQTNLLLIMLSLGIVVFIVISSSLLYIQNKLNKLELKDLDVIEEEEVIVKEAIAIEEPISIEEKEEYDIYKEIEYDIVKDDQ</sequence>
<accession>A0A8S1PA72</accession>
<keyword evidence="1" id="KW-0472">Membrane</keyword>
<keyword evidence="1" id="KW-1133">Transmembrane helix</keyword>